<reference evidence="2" key="1">
    <citation type="journal article" date="2019" name="Int. J. Syst. Evol. Microbiol.">
        <title>The Global Catalogue of Microorganisms (GCM) 10K type strain sequencing project: providing services to taxonomists for standard genome sequencing and annotation.</title>
        <authorList>
            <consortium name="The Broad Institute Genomics Platform"/>
            <consortium name="The Broad Institute Genome Sequencing Center for Infectious Disease"/>
            <person name="Wu L."/>
            <person name="Ma J."/>
        </authorList>
    </citation>
    <scope>NUCLEOTIDE SEQUENCE [LARGE SCALE GENOMIC DNA]</scope>
    <source>
        <strain evidence="2">ICMP 6774ER</strain>
    </source>
</reference>
<sequence>MSRGKLVRWGVPVAAVAVIGAAIGAGPVIAAVSGDPVLPERSAQQLLADAAAAVQKDGLPPMSGTVLETASLGLPALPQGAATASPLSLLSGSHEAKVWYGSRDQFRLAVPGPMNETNVIVNGDQTWLWESQTNKATRIKLAPGATDRPDRTQVSSAPAMTPQQAAEQLLSKVGEHSVVSVTNTTQVAGRSAYELVLAPKEGGSLIQDIRLALDGETYVPLRVQVYAKGSAEPAFEVGFTQVTFSAPAPENFTFTPPAGAKVEEKTLSAPKEAQQRREDFREGDVKTVGEGWTTVAVLPVPKADAPRSTAESGGQEAPSLETILRSATPVSGPWGSGKLIKTKLVSALFTDDGRLLVGAVTPEELTKAAGAR</sequence>
<dbReference type="InterPro" id="IPR029046">
    <property type="entry name" value="LolA/LolB/LppX"/>
</dbReference>
<keyword evidence="2" id="KW-1185">Reference proteome</keyword>
<protein>
    <submittedName>
        <fullName evidence="1">Outer membrane lipoprotein carrier protein LolA</fullName>
    </submittedName>
</protein>
<accession>A0ABW4T1V7</accession>
<proteinExistence type="predicted"/>
<gene>
    <name evidence="1" type="ORF">ACFSKW_23735</name>
</gene>
<dbReference type="EMBL" id="JBHUFV010000033">
    <property type="protein sequence ID" value="MFD1934484.1"/>
    <property type="molecule type" value="Genomic_DNA"/>
</dbReference>
<dbReference type="InterPro" id="IPR052944">
    <property type="entry name" value="Sporulation_related"/>
</dbReference>
<dbReference type="PANTHER" id="PTHR37507:SF2">
    <property type="entry name" value="SPORULATION PROTEIN YDCC"/>
    <property type="match status" value="1"/>
</dbReference>
<evidence type="ECO:0000313" key="1">
    <source>
        <dbReference type="EMBL" id="MFD1934484.1"/>
    </source>
</evidence>
<dbReference type="SUPFAM" id="SSF89392">
    <property type="entry name" value="Prokaryotic lipoproteins and lipoprotein localization factors"/>
    <property type="match status" value="1"/>
</dbReference>
<dbReference type="Gene3D" id="2.50.20.10">
    <property type="entry name" value="Lipoprotein localisation LolA/LolB/LppX"/>
    <property type="match status" value="1"/>
</dbReference>
<evidence type="ECO:0000313" key="2">
    <source>
        <dbReference type="Proteomes" id="UP001597368"/>
    </source>
</evidence>
<dbReference type="Proteomes" id="UP001597368">
    <property type="component" value="Unassembled WGS sequence"/>
</dbReference>
<name>A0ABW4T1V7_9ACTN</name>
<organism evidence="1 2">
    <name type="scientific">Nonomuraea mangrovi</name>
    <dbReference type="NCBI Taxonomy" id="2316207"/>
    <lineage>
        <taxon>Bacteria</taxon>
        <taxon>Bacillati</taxon>
        <taxon>Actinomycetota</taxon>
        <taxon>Actinomycetes</taxon>
        <taxon>Streptosporangiales</taxon>
        <taxon>Streptosporangiaceae</taxon>
        <taxon>Nonomuraea</taxon>
    </lineage>
</organism>
<keyword evidence="1" id="KW-0449">Lipoprotein</keyword>
<comment type="caution">
    <text evidence="1">The sequence shown here is derived from an EMBL/GenBank/DDBJ whole genome shotgun (WGS) entry which is preliminary data.</text>
</comment>
<dbReference type="PANTHER" id="PTHR37507">
    <property type="entry name" value="SPORULATION PROTEIN YDCC"/>
    <property type="match status" value="1"/>
</dbReference>
<dbReference type="RefSeq" id="WP_379574533.1">
    <property type="nucleotide sequence ID" value="NZ_JBHUFV010000033.1"/>
</dbReference>